<evidence type="ECO:0000256" key="10">
    <source>
        <dbReference type="ARBA" id="ARBA00033171"/>
    </source>
</evidence>
<keyword evidence="8" id="KW-0784">Thiamine biosynthesis</keyword>
<dbReference type="GO" id="GO:0016740">
    <property type="term" value="F:transferase activity"/>
    <property type="evidence" value="ECO:0007669"/>
    <property type="project" value="UniProtKB-KW"/>
</dbReference>
<gene>
    <name evidence="13" type="ORF">WQ57_01350</name>
</gene>
<dbReference type="EMBL" id="LAYY01000001">
    <property type="protein sequence ID" value="KKK39947.1"/>
    <property type="molecule type" value="Genomic_DNA"/>
</dbReference>
<dbReference type="SUPFAM" id="SSF53850">
    <property type="entry name" value="Periplasmic binding protein-like II"/>
    <property type="match status" value="1"/>
</dbReference>
<evidence type="ECO:0000256" key="7">
    <source>
        <dbReference type="ARBA" id="ARBA00022898"/>
    </source>
</evidence>
<comment type="subunit">
    <text evidence="4">Homodimer.</text>
</comment>
<evidence type="ECO:0000256" key="1">
    <source>
        <dbReference type="ARBA" id="ARBA00003469"/>
    </source>
</evidence>
<evidence type="ECO:0000313" key="13">
    <source>
        <dbReference type="EMBL" id="KKK39947.1"/>
    </source>
</evidence>
<protein>
    <recommendedName>
        <fullName evidence="10">Thiamine pyrimidine synthase</fullName>
    </recommendedName>
</protein>
<keyword evidence="7" id="KW-0663">Pyridoxal phosphate</keyword>
<comment type="function">
    <text evidence="1">Responsible for the formation of the pyrimidine heterocycle in the thiamine biosynthesis pathway. Catalyzes the formation of hydroxymethylpyrimidine phosphate (HMP-P) from histidine and pyridoxal phosphate (PLP). The protein uses PLP and the active site histidine to form HMP-P, generating an inactive enzyme. The enzyme can only undergo a single turnover, which suggests it is a suicide enzyme.</text>
</comment>
<keyword evidence="5" id="KW-0808">Transferase</keyword>
<organism evidence="13 14">
    <name type="scientific">Mesobacillus campisalis</name>
    <dbReference type="NCBI Taxonomy" id="1408103"/>
    <lineage>
        <taxon>Bacteria</taxon>
        <taxon>Bacillati</taxon>
        <taxon>Bacillota</taxon>
        <taxon>Bacilli</taxon>
        <taxon>Bacillales</taxon>
        <taxon>Bacillaceae</taxon>
        <taxon>Mesobacillus</taxon>
    </lineage>
</organism>
<dbReference type="InterPro" id="IPR015168">
    <property type="entry name" value="SsuA/THI5"/>
</dbReference>
<dbReference type="PATRIC" id="fig|1408103.3.peg.295"/>
<dbReference type="InterPro" id="IPR027939">
    <property type="entry name" value="NMT1/THI5"/>
</dbReference>
<keyword evidence="14" id="KW-1185">Reference proteome</keyword>
<evidence type="ECO:0000256" key="4">
    <source>
        <dbReference type="ARBA" id="ARBA00011738"/>
    </source>
</evidence>
<dbReference type="Proteomes" id="UP000034166">
    <property type="component" value="Unassembled WGS sequence"/>
</dbReference>
<evidence type="ECO:0000256" key="5">
    <source>
        <dbReference type="ARBA" id="ARBA00022679"/>
    </source>
</evidence>
<dbReference type="Pfam" id="PF09084">
    <property type="entry name" value="NMT1"/>
    <property type="match status" value="1"/>
</dbReference>
<name>A0A0M2T3W2_9BACI</name>
<proteinExistence type="inferred from homology"/>
<sequence>MDRFHISATGHSINYFPEYLARELGYYADVDLDVTAEVPQPWPRVLKDIDSGVAQAALGGIWVPSIYKHHVKDYYAFAQVSARCPMVLVSRTPIEKFSWSILEDKIVIVSGGNGASPFLFLEGCLKEAGFDLSKSRFVHDFATPMIAECFAGGWGDMIVVDPLTASTLVMEGKGHLAGSLAEYGGAVPWSVYYSPASVLEHEDHLPGRFTAALQRATTWIREHDAAVAQDVVEKYWPNIEKNIIIGLINSFRKYGMWDENVRIKENELSRWQGIITNAGLLHRPLNYHEIVDSRPFDYASHIISKRD</sequence>
<evidence type="ECO:0000313" key="14">
    <source>
        <dbReference type="Proteomes" id="UP000034166"/>
    </source>
</evidence>
<dbReference type="PANTHER" id="PTHR31528">
    <property type="entry name" value="4-AMINO-5-HYDROXYMETHYL-2-METHYLPYRIMIDINE PHOSPHATE SYNTHASE THI11-RELATED"/>
    <property type="match status" value="1"/>
</dbReference>
<evidence type="ECO:0000256" key="11">
    <source>
        <dbReference type="ARBA" id="ARBA00048179"/>
    </source>
</evidence>
<comment type="pathway">
    <text evidence="2">Cofactor biosynthesis; thiamine diphosphate biosynthesis.</text>
</comment>
<comment type="catalytic activity">
    <reaction evidence="11">
        <text>N(6)-(pyridoxal phosphate)-L-lysyl-[4-amino-5-hydroxymethyl-2-methylpyrimidine phosphate synthase] + L-histidyl-[4-amino-5-hydroxymethyl-2-methylpyrimidine phosphate synthase] + 2 Fe(3+) + 4 H2O = L-lysyl-[4-amino-5-hydroxymethyl-2-methylpyrimidine phosphate synthase] + (2S)-2-amino-5-hydroxy-4-oxopentanoyl-[4-amino-5-hydroxymethyl-2-methylpyrimidine phosphate synthase] + 4-amino-2-methyl-5-(phosphooxymethyl)pyrimidine + 3-oxopropanoate + 2 Fe(2+) + 2 H(+)</text>
        <dbReference type="Rhea" id="RHEA:65756"/>
        <dbReference type="Rhea" id="RHEA-COMP:16892"/>
        <dbReference type="Rhea" id="RHEA-COMP:16893"/>
        <dbReference type="Rhea" id="RHEA-COMP:16894"/>
        <dbReference type="Rhea" id="RHEA-COMP:16895"/>
        <dbReference type="ChEBI" id="CHEBI:15377"/>
        <dbReference type="ChEBI" id="CHEBI:15378"/>
        <dbReference type="ChEBI" id="CHEBI:29033"/>
        <dbReference type="ChEBI" id="CHEBI:29034"/>
        <dbReference type="ChEBI" id="CHEBI:29969"/>
        <dbReference type="ChEBI" id="CHEBI:29979"/>
        <dbReference type="ChEBI" id="CHEBI:33190"/>
        <dbReference type="ChEBI" id="CHEBI:58354"/>
        <dbReference type="ChEBI" id="CHEBI:143915"/>
        <dbReference type="ChEBI" id="CHEBI:157692"/>
    </reaction>
    <physiologicalReaction direction="left-to-right" evidence="11">
        <dbReference type="Rhea" id="RHEA:65757"/>
    </physiologicalReaction>
</comment>
<dbReference type="PANTHER" id="PTHR31528:SF1">
    <property type="entry name" value="4-AMINO-5-HYDROXYMETHYL-2-METHYLPYRIMIDINE PHOSPHATE SYNTHASE THI11-RELATED"/>
    <property type="match status" value="1"/>
</dbReference>
<accession>A0A0M2T3W2</accession>
<evidence type="ECO:0000256" key="8">
    <source>
        <dbReference type="ARBA" id="ARBA00022977"/>
    </source>
</evidence>
<dbReference type="RefSeq" id="WP_046521888.1">
    <property type="nucleotide sequence ID" value="NZ_LAYY01000001.1"/>
</dbReference>
<dbReference type="GO" id="GO:0009228">
    <property type="term" value="P:thiamine biosynthetic process"/>
    <property type="evidence" value="ECO:0007669"/>
    <property type="project" value="UniProtKB-KW"/>
</dbReference>
<dbReference type="AlphaFoldDB" id="A0A0M2T3W2"/>
<evidence type="ECO:0000256" key="2">
    <source>
        <dbReference type="ARBA" id="ARBA00004948"/>
    </source>
</evidence>
<evidence type="ECO:0000259" key="12">
    <source>
        <dbReference type="Pfam" id="PF09084"/>
    </source>
</evidence>
<keyword evidence="9" id="KW-0408">Iron</keyword>
<feature type="domain" description="SsuA/THI5-like" evidence="12">
    <location>
        <begin position="14"/>
        <end position="223"/>
    </location>
</feature>
<dbReference type="GO" id="GO:0046872">
    <property type="term" value="F:metal ion binding"/>
    <property type="evidence" value="ECO:0007669"/>
    <property type="project" value="UniProtKB-KW"/>
</dbReference>
<comment type="caution">
    <text evidence="13">The sequence shown here is derived from an EMBL/GenBank/DDBJ whole genome shotgun (WGS) entry which is preliminary data.</text>
</comment>
<evidence type="ECO:0000256" key="9">
    <source>
        <dbReference type="ARBA" id="ARBA00023004"/>
    </source>
</evidence>
<dbReference type="Gene3D" id="3.40.190.10">
    <property type="entry name" value="Periplasmic binding protein-like II"/>
    <property type="match status" value="2"/>
</dbReference>
<comment type="similarity">
    <text evidence="3">Belongs to the NMT1/THI5 family.</text>
</comment>
<keyword evidence="6" id="KW-0479">Metal-binding</keyword>
<evidence type="ECO:0000256" key="3">
    <source>
        <dbReference type="ARBA" id="ARBA00009406"/>
    </source>
</evidence>
<dbReference type="OrthoDB" id="9802202at2"/>
<evidence type="ECO:0000256" key="6">
    <source>
        <dbReference type="ARBA" id="ARBA00022723"/>
    </source>
</evidence>
<reference evidence="13 14" key="1">
    <citation type="submission" date="2015-04" db="EMBL/GenBank/DDBJ databases">
        <title>Taxonomic description and genome sequence of Bacillus campisalis sp. nov., a novel member of the genus Bacillus isolated from solar saltern.</title>
        <authorList>
            <person name="Mathan Kumar R."/>
            <person name="Kaur G."/>
            <person name="Kumar A."/>
            <person name="Singh N.K."/>
            <person name="Kaur N."/>
            <person name="Kumar N."/>
            <person name="Mayilraj S."/>
        </authorList>
    </citation>
    <scope>NUCLEOTIDE SEQUENCE [LARGE SCALE GENOMIC DNA]</scope>
    <source>
        <strain evidence="13 14">SA2-6</strain>
    </source>
</reference>